<evidence type="ECO:0000313" key="2">
    <source>
        <dbReference type="Proteomes" id="UP001499915"/>
    </source>
</evidence>
<gene>
    <name evidence="1" type="ORF">GCM10009104_08790</name>
</gene>
<organism evidence="1 2">
    <name type="scientific">Marinobacterium maritimum</name>
    <dbReference type="NCBI Taxonomy" id="500162"/>
    <lineage>
        <taxon>Bacteria</taxon>
        <taxon>Pseudomonadati</taxon>
        <taxon>Pseudomonadota</taxon>
        <taxon>Gammaproteobacteria</taxon>
        <taxon>Oceanospirillales</taxon>
        <taxon>Oceanospirillaceae</taxon>
        <taxon>Marinobacterium</taxon>
    </lineage>
</organism>
<keyword evidence="2" id="KW-1185">Reference proteome</keyword>
<evidence type="ECO:0000313" key="1">
    <source>
        <dbReference type="EMBL" id="GAA0685434.1"/>
    </source>
</evidence>
<sequence length="182" mass="20846">MKKPNFPPYEHRSFFEKHCFEDLVSAIKEAAKEEKRHSGNTLSQCQNLVAKHAGFNNWSLLMKTLDSAGKFQWNPKKPYEDIFQKEALLRQRVREAVFKALPKGCIRFAEKDAYSIIAEDFSPSAFGGSSSGDDAVIRSLNCSLQNTYPRIALDHAIEYVLERGPWSEDEIYFDEFYSGCCD</sequence>
<proteinExistence type="predicted"/>
<name>A0ABN1I3B2_9GAMM</name>
<dbReference type="EMBL" id="BAAAET010000001">
    <property type="protein sequence ID" value="GAA0685434.1"/>
    <property type="molecule type" value="Genomic_DNA"/>
</dbReference>
<accession>A0ABN1I3B2</accession>
<protein>
    <submittedName>
        <fullName evidence="1">Uncharacterized protein</fullName>
    </submittedName>
</protein>
<reference evidence="1 2" key="1">
    <citation type="journal article" date="2019" name="Int. J. Syst. Evol. Microbiol.">
        <title>The Global Catalogue of Microorganisms (GCM) 10K type strain sequencing project: providing services to taxonomists for standard genome sequencing and annotation.</title>
        <authorList>
            <consortium name="The Broad Institute Genomics Platform"/>
            <consortium name="The Broad Institute Genome Sequencing Center for Infectious Disease"/>
            <person name="Wu L."/>
            <person name="Ma J."/>
        </authorList>
    </citation>
    <scope>NUCLEOTIDE SEQUENCE [LARGE SCALE GENOMIC DNA]</scope>
    <source>
        <strain evidence="1 2">JCM 15134</strain>
    </source>
</reference>
<dbReference type="Proteomes" id="UP001499915">
    <property type="component" value="Unassembled WGS sequence"/>
</dbReference>
<comment type="caution">
    <text evidence="1">The sequence shown here is derived from an EMBL/GenBank/DDBJ whole genome shotgun (WGS) entry which is preliminary data.</text>
</comment>
<dbReference type="RefSeq" id="WP_343802858.1">
    <property type="nucleotide sequence ID" value="NZ_BAAAET010000001.1"/>
</dbReference>